<dbReference type="EMBL" id="CAEZZJ010000041">
    <property type="protein sequence ID" value="CAB4755744.1"/>
    <property type="molecule type" value="Genomic_DNA"/>
</dbReference>
<reference evidence="1" key="1">
    <citation type="submission" date="2020-05" db="EMBL/GenBank/DDBJ databases">
        <authorList>
            <person name="Chiriac C."/>
            <person name="Salcher M."/>
            <person name="Ghai R."/>
            <person name="Kavagutti S V."/>
        </authorList>
    </citation>
    <scope>NUCLEOTIDE SEQUENCE</scope>
</reference>
<sequence length="141" mass="15496">MVLTQGLLRSPFSTAFFARSAAPIITLGFEVFVQDVIDAITTAPFETEVDFPSRVISTADFVVLSVKYVGRTFSNETLDSESWMRSCGRFGPAMEGTIVARSNSKVSEYLGALFGLCQIPMRFAYSSTRANCSALRPVKDR</sequence>
<proteinExistence type="predicted"/>
<accession>A0A6J6U9J0</accession>
<dbReference type="AlphaFoldDB" id="A0A6J6U9J0"/>
<organism evidence="1">
    <name type="scientific">freshwater metagenome</name>
    <dbReference type="NCBI Taxonomy" id="449393"/>
    <lineage>
        <taxon>unclassified sequences</taxon>
        <taxon>metagenomes</taxon>
        <taxon>ecological metagenomes</taxon>
    </lineage>
</organism>
<gene>
    <name evidence="1" type="ORF">UFOPK2852_00493</name>
</gene>
<evidence type="ECO:0000313" key="1">
    <source>
        <dbReference type="EMBL" id="CAB4755744.1"/>
    </source>
</evidence>
<protein>
    <submittedName>
        <fullName evidence="1">Unannotated protein</fullName>
    </submittedName>
</protein>
<name>A0A6J6U9J0_9ZZZZ</name>